<gene>
    <name evidence="2" type="ordered locus">Os02g0719432</name>
    <name evidence="2" type="ORF">OSNPB_020719432</name>
</gene>
<evidence type="ECO:0000313" key="2">
    <source>
        <dbReference type="EMBL" id="BAS80632.1"/>
    </source>
</evidence>
<name>A0A0P0VP54_ORYSJ</name>
<dbReference type="InParanoid" id="A0A0P0VP54"/>
<organism evidence="2 3">
    <name type="scientific">Oryza sativa subsp. japonica</name>
    <name type="common">Rice</name>
    <dbReference type="NCBI Taxonomy" id="39947"/>
    <lineage>
        <taxon>Eukaryota</taxon>
        <taxon>Viridiplantae</taxon>
        <taxon>Streptophyta</taxon>
        <taxon>Embryophyta</taxon>
        <taxon>Tracheophyta</taxon>
        <taxon>Spermatophyta</taxon>
        <taxon>Magnoliopsida</taxon>
        <taxon>Liliopsida</taxon>
        <taxon>Poales</taxon>
        <taxon>Poaceae</taxon>
        <taxon>BOP clade</taxon>
        <taxon>Oryzoideae</taxon>
        <taxon>Oryzeae</taxon>
        <taxon>Oryzinae</taxon>
        <taxon>Oryza</taxon>
        <taxon>Oryza sativa</taxon>
    </lineage>
</organism>
<reference evidence="3" key="1">
    <citation type="journal article" date="2005" name="Nature">
        <title>The map-based sequence of the rice genome.</title>
        <authorList>
            <consortium name="International rice genome sequencing project (IRGSP)"/>
            <person name="Matsumoto T."/>
            <person name="Wu J."/>
            <person name="Kanamori H."/>
            <person name="Katayose Y."/>
            <person name="Fujisawa M."/>
            <person name="Namiki N."/>
            <person name="Mizuno H."/>
            <person name="Yamamoto K."/>
            <person name="Antonio B.A."/>
            <person name="Baba T."/>
            <person name="Sakata K."/>
            <person name="Nagamura Y."/>
            <person name="Aoki H."/>
            <person name="Arikawa K."/>
            <person name="Arita K."/>
            <person name="Bito T."/>
            <person name="Chiden Y."/>
            <person name="Fujitsuka N."/>
            <person name="Fukunaka R."/>
            <person name="Hamada M."/>
            <person name="Harada C."/>
            <person name="Hayashi A."/>
            <person name="Hijishita S."/>
            <person name="Honda M."/>
            <person name="Hosokawa S."/>
            <person name="Ichikawa Y."/>
            <person name="Idonuma A."/>
            <person name="Iijima M."/>
            <person name="Ikeda M."/>
            <person name="Ikeno M."/>
            <person name="Ito K."/>
            <person name="Ito S."/>
            <person name="Ito T."/>
            <person name="Ito Y."/>
            <person name="Ito Y."/>
            <person name="Iwabuchi A."/>
            <person name="Kamiya K."/>
            <person name="Karasawa W."/>
            <person name="Kurita K."/>
            <person name="Katagiri S."/>
            <person name="Kikuta A."/>
            <person name="Kobayashi H."/>
            <person name="Kobayashi N."/>
            <person name="Machita K."/>
            <person name="Maehara T."/>
            <person name="Masukawa M."/>
            <person name="Mizubayashi T."/>
            <person name="Mukai Y."/>
            <person name="Nagasaki H."/>
            <person name="Nagata Y."/>
            <person name="Naito S."/>
            <person name="Nakashima M."/>
            <person name="Nakama Y."/>
            <person name="Nakamichi Y."/>
            <person name="Nakamura M."/>
            <person name="Meguro A."/>
            <person name="Negishi M."/>
            <person name="Ohta I."/>
            <person name="Ohta T."/>
            <person name="Okamoto M."/>
            <person name="Ono N."/>
            <person name="Saji S."/>
            <person name="Sakaguchi M."/>
            <person name="Sakai K."/>
            <person name="Shibata M."/>
            <person name="Shimokawa T."/>
            <person name="Song J."/>
            <person name="Takazaki Y."/>
            <person name="Terasawa K."/>
            <person name="Tsugane M."/>
            <person name="Tsuji K."/>
            <person name="Ueda S."/>
            <person name="Waki K."/>
            <person name="Yamagata H."/>
            <person name="Yamamoto M."/>
            <person name="Yamamoto S."/>
            <person name="Yamane H."/>
            <person name="Yoshiki S."/>
            <person name="Yoshihara R."/>
            <person name="Yukawa K."/>
            <person name="Zhong H."/>
            <person name="Yano M."/>
            <person name="Yuan Q."/>
            <person name="Ouyang S."/>
            <person name="Liu J."/>
            <person name="Jones K.M."/>
            <person name="Gansberger K."/>
            <person name="Moffat K."/>
            <person name="Hill J."/>
            <person name="Bera J."/>
            <person name="Fadrosh D."/>
            <person name="Jin S."/>
            <person name="Johri S."/>
            <person name="Kim M."/>
            <person name="Overton L."/>
            <person name="Reardon M."/>
            <person name="Tsitrin T."/>
            <person name="Vuong H."/>
            <person name="Weaver B."/>
            <person name="Ciecko A."/>
            <person name="Tallon L."/>
            <person name="Jackson J."/>
            <person name="Pai G."/>
            <person name="Aken S.V."/>
            <person name="Utterback T."/>
            <person name="Reidmuller S."/>
            <person name="Feldblyum T."/>
            <person name="Hsiao J."/>
            <person name="Zismann V."/>
            <person name="Iobst S."/>
            <person name="de Vazeille A.R."/>
            <person name="Buell C.R."/>
            <person name="Ying K."/>
            <person name="Li Y."/>
            <person name="Lu T."/>
            <person name="Huang Y."/>
            <person name="Zhao Q."/>
            <person name="Feng Q."/>
            <person name="Zhang L."/>
            <person name="Zhu J."/>
            <person name="Weng Q."/>
            <person name="Mu J."/>
            <person name="Lu Y."/>
            <person name="Fan D."/>
            <person name="Liu Y."/>
            <person name="Guan J."/>
            <person name="Zhang Y."/>
            <person name="Yu S."/>
            <person name="Liu X."/>
            <person name="Zhang Y."/>
            <person name="Hong G."/>
            <person name="Han B."/>
            <person name="Choisne N."/>
            <person name="Demange N."/>
            <person name="Orjeda G."/>
            <person name="Samain S."/>
            <person name="Cattolico L."/>
            <person name="Pelletier E."/>
            <person name="Couloux A."/>
            <person name="Segurens B."/>
            <person name="Wincker P."/>
            <person name="D'Hont A."/>
            <person name="Scarpelli C."/>
            <person name="Weissenbach J."/>
            <person name="Salanoubat M."/>
            <person name="Quetier F."/>
            <person name="Yu Y."/>
            <person name="Kim H.R."/>
            <person name="Rambo T."/>
            <person name="Currie J."/>
            <person name="Collura K."/>
            <person name="Luo M."/>
            <person name="Yang T."/>
            <person name="Ammiraju J.S.S."/>
            <person name="Engler F."/>
            <person name="Soderlund C."/>
            <person name="Wing R.A."/>
            <person name="Palmer L.E."/>
            <person name="de la Bastide M."/>
            <person name="Spiegel L."/>
            <person name="Nascimento L."/>
            <person name="Zutavern T."/>
            <person name="O'Shaughnessy A."/>
            <person name="Dike S."/>
            <person name="Dedhia N."/>
            <person name="Preston R."/>
            <person name="Balija V."/>
            <person name="McCombie W.R."/>
            <person name="Chow T."/>
            <person name="Chen H."/>
            <person name="Chung M."/>
            <person name="Chen C."/>
            <person name="Shaw J."/>
            <person name="Wu H."/>
            <person name="Hsiao K."/>
            <person name="Chao Y."/>
            <person name="Chu M."/>
            <person name="Cheng C."/>
            <person name="Hour A."/>
            <person name="Lee P."/>
            <person name="Lin S."/>
            <person name="Lin Y."/>
            <person name="Liou J."/>
            <person name="Liu S."/>
            <person name="Hsing Y."/>
            <person name="Raghuvanshi S."/>
            <person name="Mohanty A."/>
            <person name="Bharti A.K."/>
            <person name="Gaur A."/>
            <person name="Gupta V."/>
            <person name="Kumar D."/>
            <person name="Ravi V."/>
            <person name="Vij S."/>
            <person name="Kapur A."/>
            <person name="Khurana P."/>
            <person name="Khurana P."/>
            <person name="Khurana J.P."/>
            <person name="Tyagi A.K."/>
            <person name="Gaikwad K."/>
            <person name="Singh A."/>
            <person name="Dalal V."/>
            <person name="Srivastava S."/>
            <person name="Dixit A."/>
            <person name="Pal A.K."/>
            <person name="Ghazi I.A."/>
            <person name="Yadav M."/>
            <person name="Pandit A."/>
            <person name="Bhargava A."/>
            <person name="Sureshbabu K."/>
            <person name="Batra K."/>
            <person name="Sharma T.R."/>
            <person name="Mohapatra T."/>
            <person name="Singh N.K."/>
            <person name="Messing J."/>
            <person name="Nelson A.B."/>
            <person name="Fuks G."/>
            <person name="Kavchok S."/>
            <person name="Keizer G."/>
            <person name="Linton E."/>
            <person name="Llaca V."/>
            <person name="Song R."/>
            <person name="Tanyolac B."/>
            <person name="Young S."/>
            <person name="Ho-Il K."/>
            <person name="Hahn J.H."/>
            <person name="Sangsakoo G."/>
            <person name="Vanavichit A."/>
            <person name="de Mattos Luiz.A.T."/>
            <person name="Zimmer P.D."/>
            <person name="Malone G."/>
            <person name="Dellagostin O."/>
            <person name="de Oliveira A.C."/>
            <person name="Bevan M."/>
            <person name="Bancroft I."/>
            <person name="Minx P."/>
            <person name="Cordum H."/>
            <person name="Wilson R."/>
            <person name="Cheng Z."/>
            <person name="Jin W."/>
            <person name="Jiang J."/>
            <person name="Leong S.A."/>
            <person name="Iwama H."/>
            <person name="Gojobori T."/>
            <person name="Itoh T."/>
            <person name="Niimura Y."/>
            <person name="Fujii Y."/>
            <person name="Habara T."/>
            <person name="Sakai H."/>
            <person name="Sato Y."/>
            <person name="Wilson G."/>
            <person name="Kumar K."/>
            <person name="McCouch S."/>
            <person name="Juretic N."/>
            <person name="Hoen D."/>
            <person name="Wright S."/>
            <person name="Bruskiewich R."/>
            <person name="Bureau T."/>
            <person name="Miyao A."/>
            <person name="Hirochika H."/>
            <person name="Nishikawa T."/>
            <person name="Kadowaki K."/>
            <person name="Sugiura M."/>
            <person name="Burr B."/>
            <person name="Sasaki T."/>
        </authorList>
    </citation>
    <scope>NUCLEOTIDE SEQUENCE [LARGE SCALE GENOMIC DNA]</scope>
    <source>
        <strain evidence="3">cv. Nipponbare</strain>
    </source>
</reference>
<feature type="compositionally biased region" description="Gly residues" evidence="1">
    <location>
        <begin position="13"/>
        <end position="24"/>
    </location>
</feature>
<evidence type="ECO:0000313" key="3">
    <source>
        <dbReference type="Proteomes" id="UP000059680"/>
    </source>
</evidence>
<reference evidence="2 3" key="2">
    <citation type="journal article" date="2013" name="Plant Cell Physiol.">
        <title>Rice Annotation Project Database (RAP-DB): an integrative and interactive database for rice genomics.</title>
        <authorList>
            <person name="Sakai H."/>
            <person name="Lee S.S."/>
            <person name="Tanaka T."/>
            <person name="Numa H."/>
            <person name="Kim J."/>
            <person name="Kawahara Y."/>
            <person name="Wakimoto H."/>
            <person name="Yang C.C."/>
            <person name="Iwamoto M."/>
            <person name="Abe T."/>
            <person name="Yamada Y."/>
            <person name="Muto A."/>
            <person name="Inokuchi H."/>
            <person name="Ikemura T."/>
            <person name="Matsumoto T."/>
            <person name="Sasaki T."/>
            <person name="Itoh T."/>
        </authorList>
    </citation>
    <scope>NUCLEOTIDE SEQUENCE [LARGE SCALE GENOMIC DNA]</scope>
    <source>
        <strain evidence="3">cv. Nipponbare</strain>
    </source>
</reference>
<evidence type="ECO:0000256" key="1">
    <source>
        <dbReference type="SAM" id="MobiDB-lite"/>
    </source>
</evidence>
<dbReference type="AlphaFoldDB" id="A0A0P0VP54"/>
<dbReference type="EMBL" id="AP014958">
    <property type="protein sequence ID" value="BAS80632.1"/>
    <property type="molecule type" value="Genomic_DNA"/>
</dbReference>
<protein>
    <submittedName>
        <fullName evidence="2">Os02g0719432 protein</fullName>
    </submittedName>
</protein>
<keyword evidence="3" id="KW-1185">Reference proteome</keyword>
<feature type="region of interest" description="Disordered" evidence="1">
    <location>
        <begin position="1"/>
        <end position="81"/>
    </location>
</feature>
<accession>A0A0P0VP54</accession>
<dbReference type="Proteomes" id="UP000059680">
    <property type="component" value="Chromosome 2"/>
</dbReference>
<dbReference type="PaxDb" id="39947-A0A0P0VP54"/>
<proteinExistence type="predicted"/>
<reference evidence="2 3" key="3">
    <citation type="journal article" date="2013" name="Rice">
        <title>Improvement of the Oryza sativa Nipponbare reference genome using next generation sequence and optical map data.</title>
        <authorList>
            <person name="Kawahara Y."/>
            <person name="de la Bastide M."/>
            <person name="Hamilton J.P."/>
            <person name="Kanamori H."/>
            <person name="McCombie W.R."/>
            <person name="Ouyang S."/>
            <person name="Schwartz D.C."/>
            <person name="Tanaka T."/>
            <person name="Wu J."/>
            <person name="Zhou S."/>
            <person name="Childs K.L."/>
            <person name="Davidson R.M."/>
            <person name="Lin H."/>
            <person name="Quesada-Ocampo L."/>
            <person name="Vaillancourt B."/>
            <person name="Sakai H."/>
            <person name="Lee S.S."/>
            <person name="Kim J."/>
            <person name="Numa H."/>
            <person name="Itoh T."/>
            <person name="Buell C.R."/>
            <person name="Matsumoto T."/>
        </authorList>
    </citation>
    <scope>NUCLEOTIDE SEQUENCE [LARGE SCALE GENOMIC DNA]</scope>
    <source>
        <strain evidence="3">cv. Nipponbare</strain>
    </source>
</reference>
<sequence length="81" mass="7886">MPLKADAWTTVEGGRGSEGGGNGARSGAPISNFGSDAMSQRGNAASTKGNCQCLEEGGDDNGDGEKQAATAGCGAPKGRLA</sequence>
<feature type="compositionally biased region" description="Polar residues" evidence="1">
    <location>
        <begin position="32"/>
        <end position="50"/>
    </location>
</feature>